<keyword evidence="2" id="KW-1185">Reference proteome</keyword>
<protein>
    <submittedName>
        <fullName evidence="1">Uncharacterized protein</fullName>
    </submittedName>
</protein>
<dbReference type="Proteomes" id="UP001215598">
    <property type="component" value="Unassembled WGS sequence"/>
</dbReference>
<gene>
    <name evidence="1" type="ORF">B0H16DRAFT_311162</name>
</gene>
<evidence type="ECO:0000313" key="1">
    <source>
        <dbReference type="EMBL" id="KAJ7768240.1"/>
    </source>
</evidence>
<proteinExistence type="predicted"/>
<comment type="caution">
    <text evidence="1">The sequence shown here is derived from an EMBL/GenBank/DDBJ whole genome shotgun (WGS) entry which is preliminary data.</text>
</comment>
<name>A0AAD7NMY6_9AGAR</name>
<reference evidence="1" key="1">
    <citation type="submission" date="2023-03" db="EMBL/GenBank/DDBJ databases">
        <title>Massive genome expansion in bonnet fungi (Mycena s.s.) driven by repeated elements and novel gene families across ecological guilds.</title>
        <authorList>
            <consortium name="Lawrence Berkeley National Laboratory"/>
            <person name="Harder C.B."/>
            <person name="Miyauchi S."/>
            <person name="Viragh M."/>
            <person name="Kuo A."/>
            <person name="Thoen E."/>
            <person name="Andreopoulos B."/>
            <person name="Lu D."/>
            <person name="Skrede I."/>
            <person name="Drula E."/>
            <person name="Henrissat B."/>
            <person name="Morin E."/>
            <person name="Kohler A."/>
            <person name="Barry K."/>
            <person name="LaButti K."/>
            <person name="Morin E."/>
            <person name="Salamov A."/>
            <person name="Lipzen A."/>
            <person name="Mereny Z."/>
            <person name="Hegedus B."/>
            <person name="Baldrian P."/>
            <person name="Stursova M."/>
            <person name="Weitz H."/>
            <person name="Taylor A."/>
            <person name="Grigoriev I.V."/>
            <person name="Nagy L.G."/>
            <person name="Martin F."/>
            <person name="Kauserud H."/>
        </authorList>
    </citation>
    <scope>NUCLEOTIDE SEQUENCE</scope>
    <source>
        <strain evidence="1">CBHHK182m</strain>
    </source>
</reference>
<organism evidence="1 2">
    <name type="scientific">Mycena metata</name>
    <dbReference type="NCBI Taxonomy" id="1033252"/>
    <lineage>
        <taxon>Eukaryota</taxon>
        <taxon>Fungi</taxon>
        <taxon>Dikarya</taxon>
        <taxon>Basidiomycota</taxon>
        <taxon>Agaricomycotina</taxon>
        <taxon>Agaricomycetes</taxon>
        <taxon>Agaricomycetidae</taxon>
        <taxon>Agaricales</taxon>
        <taxon>Marasmiineae</taxon>
        <taxon>Mycenaceae</taxon>
        <taxon>Mycena</taxon>
    </lineage>
</organism>
<evidence type="ECO:0000313" key="2">
    <source>
        <dbReference type="Proteomes" id="UP001215598"/>
    </source>
</evidence>
<accession>A0AAD7NMY6</accession>
<dbReference type="AlphaFoldDB" id="A0AAD7NMY6"/>
<dbReference type="EMBL" id="JARKIB010000020">
    <property type="protein sequence ID" value="KAJ7768240.1"/>
    <property type="molecule type" value="Genomic_DNA"/>
</dbReference>
<sequence length="230" mass="25487">MLFDNPLHHHSLTLGIALTSIQGARSLKGTSYMYVIELTTMRLPAASRPAMSCIPPDGNILIFTPKKANPRISTAKVTHPPADMPASSFAIYPNKHWCLSRRWRPPDGCNNFFDGSSAQKQDHVSTLHAAPLTPSLTPTQSFNLKLCIEKSQNTIMHHLCIPVPAPCLPVCPPNNDGLHQRNNLGIDAHRDRRCPYVLHGETSSVATEKEMEEFMVPRTPRPIKTVDGRS</sequence>